<keyword evidence="1" id="KW-0175">Coiled coil</keyword>
<feature type="transmembrane region" description="Helical" evidence="2">
    <location>
        <begin position="105"/>
        <end position="126"/>
    </location>
</feature>
<keyword evidence="2" id="KW-0812">Transmembrane</keyword>
<keyword evidence="2" id="KW-0472">Membrane</keyword>
<name>A0A4R2PB25_9BACL</name>
<dbReference type="AlphaFoldDB" id="A0A4R2PB25"/>
<evidence type="ECO:0000313" key="3">
    <source>
        <dbReference type="EMBL" id="TCP32303.1"/>
    </source>
</evidence>
<proteinExistence type="predicted"/>
<organism evidence="3 4">
    <name type="scientific">Scopulibacillus darangshiensis</name>
    <dbReference type="NCBI Taxonomy" id="442528"/>
    <lineage>
        <taxon>Bacteria</taxon>
        <taxon>Bacillati</taxon>
        <taxon>Bacillota</taxon>
        <taxon>Bacilli</taxon>
        <taxon>Bacillales</taxon>
        <taxon>Sporolactobacillaceae</taxon>
        <taxon>Scopulibacillus</taxon>
    </lineage>
</organism>
<evidence type="ECO:0008006" key="5">
    <source>
        <dbReference type="Google" id="ProtNLM"/>
    </source>
</evidence>
<evidence type="ECO:0000256" key="2">
    <source>
        <dbReference type="SAM" id="Phobius"/>
    </source>
</evidence>
<feature type="transmembrane region" description="Helical" evidence="2">
    <location>
        <begin position="6"/>
        <end position="29"/>
    </location>
</feature>
<dbReference type="EMBL" id="SLXK01000001">
    <property type="protein sequence ID" value="TCP32303.1"/>
    <property type="molecule type" value="Genomic_DNA"/>
</dbReference>
<evidence type="ECO:0000256" key="1">
    <source>
        <dbReference type="SAM" id="Coils"/>
    </source>
</evidence>
<keyword evidence="2" id="KW-1133">Transmembrane helix</keyword>
<dbReference type="OrthoDB" id="2809136at2"/>
<dbReference type="RefSeq" id="WP_132742834.1">
    <property type="nucleotide sequence ID" value="NZ_SLXK01000001.1"/>
</dbReference>
<reference evidence="3 4" key="1">
    <citation type="submission" date="2019-03" db="EMBL/GenBank/DDBJ databases">
        <title>Genomic Encyclopedia of Type Strains, Phase IV (KMG-IV): sequencing the most valuable type-strain genomes for metagenomic binning, comparative biology and taxonomic classification.</title>
        <authorList>
            <person name="Goeker M."/>
        </authorList>
    </citation>
    <scope>NUCLEOTIDE SEQUENCE [LARGE SCALE GENOMIC DNA]</scope>
    <source>
        <strain evidence="3 4">DSM 19377</strain>
    </source>
</reference>
<sequence>MSITTIVVGLIALFTLIGFISHVQISVIVKKWLEEINALSLSGDSRTVPSQWLHNTIEEYKTYHLAGTEVNTQALIEKHLLKERILIAGLIKAPIGNCAKLLQHLPAFTIILGVMGTFVGLTLSMFSMQETLLSLGNASSSSSLSMDNILQAITAPFKGMSLAFITSIAGISAALFLNILHAGFLSGGQSISYLTNKLYTECEAWLDHQLQMKLMSDKPQDSFEKILDRLANKVHESFHETVGDFAHDMVNFTEKLDGAMNDVQGILKSQRQYSDAFAVSTEELKSFGEKFEQSTKQFDETNHGVGASIERLKENVDRVFQHQEREQKRIEQYYKQTQNSIEQSNKKAEEVSRQTQAFIDHGNKKNEELVRQMQAYIDQEDKKIEELSRQFLRAAEQQMQGFHDKYDNAEGLLSRKQEDWLYQHQDMNGRYAKASDDFATSVDQLEKSLYNMFEKVKRDILEQMKYQNDRQASMMTNEAGRQDTRELIRSVETLSHRMDQYQSDYQRYLQGYENALYKIAAQLEQSSQTTARLSSRTLPSRVIDS</sequence>
<comment type="caution">
    <text evidence="3">The sequence shown here is derived from an EMBL/GenBank/DDBJ whole genome shotgun (WGS) entry which is preliminary data.</text>
</comment>
<dbReference type="Proteomes" id="UP000295416">
    <property type="component" value="Unassembled WGS sequence"/>
</dbReference>
<protein>
    <recommendedName>
        <fullName evidence="5">MotA/TolQ/ExbB proton channel family protein</fullName>
    </recommendedName>
</protein>
<evidence type="ECO:0000313" key="4">
    <source>
        <dbReference type="Proteomes" id="UP000295416"/>
    </source>
</evidence>
<gene>
    <name evidence="3" type="ORF">EV207_101282</name>
</gene>
<feature type="coiled-coil region" evidence="1">
    <location>
        <begin position="309"/>
        <end position="412"/>
    </location>
</feature>
<accession>A0A4R2PB25</accession>
<keyword evidence="4" id="KW-1185">Reference proteome</keyword>
<feature type="transmembrane region" description="Helical" evidence="2">
    <location>
        <begin position="160"/>
        <end position="180"/>
    </location>
</feature>